<evidence type="ECO:0008006" key="3">
    <source>
        <dbReference type="Google" id="ProtNLM"/>
    </source>
</evidence>
<gene>
    <name evidence="1" type="ORF">Gotri_023059</name>
</gene>
<dbReference type="PANTHER" id="PTHR48481">
    <property type="entry name" value="ATP-DEPENDENT CLP PROTEASE PROTEOLYTIC SUBUNIT"/>
    <property type="match status" value="1"/>
</dbReference>
<proteinExistence type="predicted"/>
<dbReference type="EMBL" id="JABEZW010000002">
    <property type="protein sequence ID" value="MBA0760306.1"/>
    <property type="molecule type" value="Genomic_DNA"/>
</dbReference>
<organism evidence="1 2">
    <name type="scientific">Gossypium trilobum</name>
    <dbReference type="NCBI Taxonomy" id="34281"/>
    <lineage>
        <taxon>Eukaryota</taxon>
        <taxon>Viridiplantae</taxon>
        <taxon>Streptophyta</taxon>
        <taxon>Embryophyta</taxon>
        <taxon>Tracheophyta</taxon>
        <taxon>Spermatophyta</taxon>
        <taxon>Magnoliopsida</taxon>
        <taxon>eudicotyledons</taxon>
        <taxon>Gunneridae</taxon>
        <taxon>Pentapetalae</taxon>
        <taxon>rosids</taxon>
        <taxon>malvids</taxon>
        <taxon>Malvales</taxon>
        <taxon>Malvaceae</taxon>
        <taxon>Malvoideae</taxon>
        <taxon>Gossypium</taxon>
    </lineage>
</organism>
<dbReference type="PANTHER" id="PTHR48481:SF1">
    <property type="entry name" value="ATP-DEPENDENT CLP PROTEASE PROTEOLYTIC SUBUNIT"/>
    <property type="match status" value="1"/>
</dbReference>
<dbReference type="Pfam" id="PF00574">
    <property type="entry name" value="CLP_protease"/>
    <property type="match status" value="1"/>
</dbReference>
<name>A0A7J9DHV9_9ROSI</name>
<dbReference type="Gene3D" id="3.90.226.10">
    <property type="entry name" value="2-enoyl-CoA Hydratase, Chain A, domain 1"/>
    <property type="match status" value="1"/>
</dbReference>
<reference evidence="1 2" key="1">
    <citation type="journal article" date="2019" name="Genome Biol. Evol.">
        <title>Insights into the evolution of the New World diploid cottons (Gossypium, subgenus Houzingenia) based on genome sequencing.</title>
        <authorList>
            <person name="Grover C.E."/>
            <person name="Arick M.A. 2nd"/>
            <person name="Thrash A."/>
            <person name="Conover J.L."/>
            <person name="Sanders W.S."/>
            <person name="Peterson D.G."/>
            <person name="Frelichowski J.E."/>
            <person name="Scheffler J.A."/>
            <person name="Scheffler B.E."/>
            <person name="Wendel J.F."/>
        </authorList>
    </citation>
    <scope>NUCLEOTIDE SEQUENCE [LARGE SCALE GENOMIC DNA]</scope>
    <source>
        <strain evidence="1">8</strain>
        <tissue evidence="1">Leaf</tissue>
    </source>
</reference>
<feature type="non-terminal residue" evidence="1">
    <location>
        <position position="71"/>
    </location>
</feature>
<protein>
    <recommendedName>
        <fullName evidence="3">ATP-dependent Clp protease proteolytic subunit</fullName>
    </recommendedName>
</protein>
<dbReference type="Proteomes" id="UP000593568">
    <property type="component" value="Unassembled WGS sequence"/>
</dbReference>
<keyword evidence="2" id="KW-1185">Reference proteome</keyword>
<dbReference type="SUPFAM" id="SSF52096">
    <property type="entry name" value="ClpP/crotonase"/>
    <property type="match status" value="1"/>
</dbReference>
<dbReference type="AlphaFoldDB" id="A0A7J9DHV9"/>
<evidence type="ECO:0000313" key="2">
    <source>
        <dbReference type="Proteomes" id="UP000593568"/>
    </source>
</evidence>
<accession>A0A7J9DHV9</accession>
<sequence>MIHQPVSSFYEVQTREFILEAKELLKLRKSLARVYAQRTGKLLWVVSKDMERDVSMSATEAQAHRIVDLIA</sequence>
<dbReference type="InterPro" id="IPR029045">
    <property type="entry name" value="ClpP/crotonase-like_dom_sf"/>
</dbReference>
<comment type="caution">
    <text evidence="1">The sequence shown here is derived from an EMBL/GenBank/DDBJ whole genome shotgun (WGS) entry which is preliminary data.</text>
</comment>
<dbReference type="InterPro" id="IPR023562">
    <property type="entry name" value="ClpP/TepA"/>
</dbReference>
<evidence type="ECO:0000313" key="1">
    <source>
        <dbReference type="EMBL" id="MBA0760306.1"/>
    </source>
</evidence>